<dbReference type="EMBL" id="JBHULH010000008">
    <property type="protein sequence ID" value="MFD2568123.1"/>
    <property type="molecule type" value="Genomic_DNA"/>
</dbReference>
<organism evidence="9 10">
    <name type="scientific">Pseudotenacibaculum haliotis</name>
    <dbReference type="NCBI Taxonomy" id="1862138"/>
    <lineage>
        <taxon>Bacteria</taxon>
        <taxon>Pseudomonadati</taxon>
        <taxon>Bacteroidota</taxon>
        <taxon>Flavobacteriia</taxon>
        <taxon>Flavobacteriales</taxon>
        <taxon>Flavobacteriaceae</taxon>
        <taxon>Pseudotenacibaculum</taxon>
    </lineage>
</organism>
<reference evidence="10" key="1">
    <citation type="journal article" date="2019" name="Int. J. Syst. Evol. Microbiol.">
        <title>The Global Catalogue of Microorganisms (GCM) 10K type strain sequencing project: providing services to taxonomists for standard genome sequencing and annotation.</title>
        <authorList>
            <consortium name="The Broad Institute Genomics Platform"/>
            <consortium name="The Broad Institute Genome Sequencing Center for Infectious Disease"/>
            <person name="Wu L."/>
            <person name="Ma J."/>
        </authorList>
    </citation>
    <scope>NUCLEOTIDE SEQUENCE [LARGE SCALE GENOMIC DNA]</scope>
    <source>
        <strain evidence="10">KCTC 52127</strain>
    </source>
</reference>
<evidence type="ECO:0000259" key="8">
    <source>
        <dbReference type="PROSITE" id="PS51332"/>
    </source>
</evidence>
<dbReference type="EC" id="5.4.99.2" evidence="3"/>
<dbReference type="Gene3D" id="3.40.50.280">
    <property type="entry name" value="Cobalamin-binding domain"/>
    <property type="match status" value="1"/>
</dbReference>
<evidence type="ECO:0000256" key="6">
    <source>
        <dbReference type="ARBA" id="ARBA00023235"/>
    </source>
</evidence>
<keyword evidence="7" id="KW-0170">Cobalt</keyword>
<dbReference type="InterPro" id="IPR006099">
    <property type="entry name" value="MeMalonylCoA_mutase_a/b_cat"/>
</dbReference>
<dbReference type="InterPro" id="IPR016176">
    <property type="entry name" value="Cbl-dep_enz_cat"/>
</dbReference>
<dbReference type="RefSeq" id="WP_379666831.1">
    <property type="nucleotide sequence ID" value="NZ_JBHULH010000008.1"/>
</dbReference>
<dbReference type="NCBIfam" id="NF006944">
    <property type="entry name" value="PRK09426.1"/>
    <property type="match status" value="1"/>
</dbReference>
<dbReference type="InterPro" id="IPR036724">
    <property type="entry name" value="Cobalamin-bd_sf"/>
</dbReference>
<protein>
    <recommendedName>
        <fullName evidence="3">methylmalonyl-CoA mutase</fullName>
        <ecNumber evidence="3">5.4.99.2</ecNumber>
    </recommendedName>
</protein>
<dbReference type="Pfam" id="PF02310">
    <property type="entry name" value="B12-binding"/>
    <property type="match status" value="1"/>
</dbReference>
<dbReference type="CDD" id="cd03679">
    <property type="entry name" value="MM_CoA_mutase_alpha_like"/>
    <property type="match status" value="1"/>
</dbReference>
<dbReference type="InterPro" id="IPR006158">
    <property type="entry name" value="Cobalamin-bd"/>
</dbReference>
<dbReference type="InterPro" id="IPR006098">
    <property type="entry name" value="MMCoA_mutase_a_cat"/>
</dbReference>
<evidence type="ECO:0000256" key="2">
    <source>
        <dbReference type="ARBA" id="ARBA00008465"/>
    </source>
</evidence>
<comment type="similarity">
    <text evidence="2">Belongs to the methylmalonyl-CoA mutase family.</text>
</comment>
<dbReference type="Proteomes" id="UP001597508">
    <property type="component" value="Unassembled WGS sequence"/>
</dbReference>
<keyword evidence="4" id="KW-0846">Cobalamin</keyword>
<comment type="caution">
    <text evidence="9">The sequence shown here is derived from an EMBL/GenBank/DDBJ whole genome shotgun (WGS) entry which is preliminary data.</text>
</comment>
<dbReference type="PROSITE" id="PS00544">
    <property type="entry name" value="METMALONYL_COA_MUTASE"/>
    <property type="match status" value="1"/>
</dbReference>
<dbReference type="InterPro" id="IPR006159">
    <property type="entry name" value="Acid_CoA_mut_C"/>
</dbReference>
<dbReference type="NCBIfam" id="TIGR00641">
    <property type="entry name" value="acid_CoA_mut_N"/>
    <property type="match status" value="1"/>
</dbReference>
<sequence length="687" mass="75975">MSRKNIQDLTLNFSKSQNNKTFSHEGFIAGIAPNLRGPYSTMYVRRPWTIRQYAGFSTAEESNAFYRRNLEAGQKGLSVAFDLATHRGYDSDHERVQGDVGKAGVAIDSVEDMKVLFDGIPLDKMSVSMTMNGAVLPVLAFYIIAAEEQGVKPEQLSGTIQNDILKEFMVRNTYIYPPTPSMKIIADIFKYTSQNMPKFNSISISGYHMQEAGATSEIELAYTLADGLEYIRKGLESGMDIDAFAPRLSFFWAIGMDHFTEIAKMRAARMLWAKIVKQFNPKNPKSLALRTHCQTSGWSLTEQDPFNNVARTTIEAMAAAFGGTQSLHTNALDEAIALPTDFSARIARNTQIFLQEETQITRTVDPWAGSYYVEELTESIANKAWKLIQEVEELGGMTKAIEKGIPKMRIEEAAAKKQARIDSSEDVIVGVNKYQLEEEDPLHILEVDNEAVRKSQIDRLNQLKAERNDQKVKETLADLTKAAESGSGNLLDLAVKAARARATLGEISDALETIFGRHKAVHKTISGVYSKEIKNDQLFKQASELADKFAELEGRRPRIMIAKLGQDGHDRGAKVVATGYADLGFDVDIGPLFQTPEEATKQAIENDVHILGISSLAAGHKTLVPKVIEELKKYGREDIMVIVGGVIPAQDYQFLFDAGAVGVFGPGTKIAQAAIDMLNILIESVEE</sequence>
<keyword evidence="6 9" id="KW-0413">Isomerase</keyword>
<evidence type="ECO:0000256" key="1">
    <source>
        <dbReference type="ARBA" id="ARBA00001922"/>
    </source>
</evidence>
<comment type="cofactor">
    <cofactor evidence="1">
        <name>adenosylcob(III)alamin</name>
        <dbReference type="ChEBI" id="CHEBI:18408"/>
    </cofactor>
</comment>
<dbReference type="SUPFAM" id="SSF51703">
    <property type="entry name" value="Cobalamin (vitamin B12)-dependent enzymes"/>
    <property type="match status" value="1"/>
</dbReference>
<name>A0ABW5LVN6_9FLAO</name>
<dbReference type="PANTHER" id="PTHR48101">
    <property type="entry name" value="METHYLMALONYL-COA MUTASE, MITOCHONDRIAL-RELATED"/>
    <property type="match status" value="1"/>
</dbReference>
<evidence type="ECO:0000256" key="5">
    <source>
        <dbReference type="ARBA" id="ARBA00022723"/>
    </source>
</evidence>
<accession>A0ABW5LVN6</accession>
<dbReference type="PANTHER" id="PTHR48101:SF4">
    <property type="entry name" value="METHYLMALONYL-COA MUTASE, MITOCHONDRIAL"/>
    <property type="match status" value="1"/>
</dbReference>
<feature type="domain" description="B12-binding" evidence="8">
    <location>
        <begin position="556"/>
        <end position="687"/>
    </location>
</feature>
<dbReference type="GO" id="GO:0004494">
    <property type="term" value="F:methylmalonyl-CoA mutase activity"/>
    <property type="evidence" value="ECO:0007669"/>
    <property type="project" value="UniProtKB-EC"/>
</dbReference>
<proteinExistence type="inferred from homology"/>
<dbReference type="InterPro" id="IPR058549">
    <property type="entry name" value="MeMalonylCoA_mutase_a/b_site"/>
</dbReference>
<dbReference type="Pfam" id="PF01642">
    <property type="entry name" value="MM_CoA_mutase"/>
    <property type="match status" value="1"/>
</dbReference>
<dbReference type="Gene3D" id="3.20.20.240">
    <property type="entry name" value="Methylmalonyl-CoA mutase"/>
    <property type="match status" value="1"/>
</dbReference>
<dbReference type="PROSITE" id="PS51332">
    <property type="entry name" value="B12_BINDING"/>
    <property type="match status" value="1"/>
</dbReference>
<keyword evidence="5" id="KW-0479">Metal-binding</keyword>
<keyword evidence="10" id="KW-1185">Reference proteome</keyword>
<dbReference type="SUPFAM" id="SSF52242">
    <property type="entry name" value="Cobalamin (vitamin B12)-binding domain"/>
    <property type="match status" value="1"/>
</dbReference>
<evidence type="ECO:0000256" key="7">
    <source>
        <dbReference type="ARBA" id="ARBA00023285"/>
    </source>
</evidence>
<dbReference type="NCBIfam" id="TIGR00640">
    <property type="entry name" value="acid_CoA_mut_C"/>
    <property type="match status" value="1"/>
</dbReference>
<gene>
    <name evidence="9" type="primary">scpA</name>
    <name evidence="9" type="ORF">ACFSRZ_12110</name>
</gene>
<evidence type="ECO:0000256" key="3">
    <source>
        <dbReference type="ARBA" id="ARBA00012398"/>
    </source>
</evidence>
<evidence type="ECO:0000256" key="4">
    <source>
        <dbReference type="ARBA" id="ARBA00022628"/>
    </source>
</evidence>
<evidence type="ECO:0000313" key="10">
    <source>
        <dbReference type="Proteomes" id="UP001597508"/>
    </source>
</evidence>
<dbReference type="CDD" id="cd02071">
    <property type="entry name" value="MM_CoA_mut_B12_BD"/>
    <property type="match status" value="1"/>
</dbReference>
<evidence type="ECO:0000313" key="9">
    <source>
        <dbReference type="EMBL" id="MFD2568123.1"/>
    </source>
</evidence>